<feature type="compositionally biased region" description="Low complexity" evidence="2">
    <location>
        <begin position="91"/>
        <end position="101"/>
    </location>
</feature>
<dbReference type="InterPro" id="IPR025741">
    <property type="entry name" value="FAM110_C"/>
</dbReference>
<feature type="domain" description="Centrosome-associated FAM110 N-terminal" evidence="4">
    <location>
        <begin position="38"/>
        <end position="104"/>
    </location>
</feature>
<sequence length="545" mass="57037">MSVDTLGHSPRRMVKAPPPPVPPKRFQVKDALQDLAVRPSVTPEERKPSAAERLAADRGRFIKSQPIVLSRTPPMTAVPVSRKQLAPPSSPSSASQPKISPLRPTRKTAPPTARHSGAPLLDLKHLTSLISGVGETASGPASQATGASSPSSLSSDGVGGDENCAEPVVAVTLDPSPSDKMPAPPLCASPAQLSPSSPSPSPSPSLDSPWRAGVGADACAPQGCPAVAVRRVDVRPQMAPLRKAMRGPLQGRMPAQVMQMPMAAHAKLQQQAQSQAHLMYLLKAQMASKNAPVLPRNTPLMPTAKLPPSPAQGMPGVAAQRVLVSASQPCLPPQQSSNVNSPIKSPTVPNPPQPGSATPQSSTATSTTTPPLRTTSPTAGKPAESQTPTAPTQPLSSPWGVCGGSNSPVPAPSPSPSITRLSSTSSRKRPSLTRSKSDVSDRFSRAGADLERFFNYCGLDPADLDDLTQHGSDIASVSRLRSASAPASECSQAQEREEGEEEEDEAAPQVQRTAYGISVIERNARVIKWLYGLRQARDPVRASNI</sequence>
<evidence type="ECO:0000259" key="4">
    <source>
        <dbReference type="Pfam" id="PF14161"/>
    </source>
</evidence>
<dbReference type="Pfam" id="PF14160">
    <property type="entry name" value="FAM110_C"/>
    <property type="match status" value="1"/>
</dbReference>
<dbReference type="Pfam" id="PF14161">
    <property type="entry name" value="FAM110_N"/>
    <property type="match status" value="1"/>
</dbReference>
<dbReference type="EMBL" id="JBHFQA010000001">
    <property type="protein sequence ID" value="KAL2103736.1"/>
    <property type="molecule type" value="Genomic_DNA"/>
</dbReference>
<reference evidence="5 6" key="1">
    <citation type="submission" date="2024-09" db="EMBL/GenBank/DDBJ databases">
        <title>A chromosome-level genome assembly of Gray's grenadier anchovy, Coilia grayii.</title>
        <authorList>
            <person name="Fu Z."/>
        </authorList>
    </citation>
    <scope>NUCLEOTIDE SEQUENCE [LARGE SCALE GENOMIC DNA]</scope>
    <source>
        <strain evidence="5">G4</strain>
        <tissue evidence="5">Muscle</tissue>
    </source>
</reference>
<dbReference type="AlphaFoldDB" id="A0ABD1KX43"/>
<dbReference type="Proteomes" id="UP001591681">
    <property type="component" value="Unassembled WGS sequence"/>
</dbReference>
<evidence type="ECO:0000256" key="1">
    <source>
        <dbReference type="ARBA" id="ARBA00010576"/>
    </source>
</evidence>
<feature type="domain" description="Centrosome-associated FAM110 C-terminal" evidence="3">
    <location>
        <begin position="430"/>
        <end position="536"/>
    </location>
</feature>
<feature type="compositionally biased region" description="Acidic residues" evidence="2">
    <location>
        <begin position="497"/>
        <end position="506"/>
    </location>
</feature>
<dbReference type="PANTHER" id="PTHR14758:SF4">
    <property type="entry name" value="PROTEIN FAM110A"/>
    <property type="match status" value="1"/>
</dbReference>
<proteinExistence type="inferred from homology"/>
<feature type="region of interest" description="Disordered" evidence="2">
    <location>
        <begin position="1"/>
        <end position="121"/>
    </location>
</feature>
<feature type="compositionally biased region" description="Polar residues" evidence="2">
    <location>
        <begin position="329"/>
        <end position="344"/>
    </location>
</feature>
<dbReference type="PANTHER" id="PTHR14758">
    <property type="entry name" value="AGAP005440-PA"/>
    <property type="match status" value="1"/>
</dbReference>
<evidence type="ECO:0000259" key="3">
    <source>
        <dbReference type="Pfam" id="PF14160"/>
    </source>
</evidence>
<feature type="compositionally biased region" description="Low complexity" evidence="2">
    <location>
        <begin position="416"/>
        <end position="425"/>
    </location>
</feature>
<feature type="compositionally biased region" description="Low complexity" evidence="2">
    <location>
        <begin position="355"/>
        <end position="379"/>
    </location>
</feature>
<evidence type="ECO:0000313" key="6">
    <source>
        <dbReference type="Proteomes" id="UP001591681"/>
    </source>
</evidence>
<evidence type="ECO:0000256" key="2">
    <source>
        <dbReference type="SAM" id="MobiDB-lite"/>
    </source>
</evidence>
<feature type="compositionally biased region" description="Low complexity" evidence="2">
    <location>
        <begin position="137"/>
        <end position="156"/>
    </location>
</feature>
<name>A0ABD1KX43_9TELE</name>
<feature type="compositionally biased region" description="Polar residues" evidence="2">
    <location>
        <begin position="384"/>
        <end position="396"/>
    </location>
</feature>
<protein>
    <submittedName>
        <fullName evidence="5">Uncharacterized protein</fullName>
    </submittedName>
</protein>
<dbReference type="InterPro" id="IPR025740">
    <property type="entry name" value="FAM110"/>
</dbReference>
<comment type="caution">
    <text evidence="5">The sequence shown here is derived from an EMBL/GenBank/DDBJ whole genome shotgun (WGS) entry which is preliminary data.</text>
</comment>
<organism evidence="5 6">
    <name type="scientific">Coilia grayii</name>
    <name type="common">Gray's grenadier anchovy</name>
    <dbReference type="NCBI Taxonomy" id="363190"/>
    <lineage>
        <taxon>Eukaryota</taxon>
        <taxon>Metazoa</taxon>
        <taxon>Chordata</taxon>
        <taxon>Craniata</taxon>
        <taxon>Vertebrata</taxon>
        <taxon>Euteleostomi</taxon>
        <taxon>Actinopterygii</taxon>
        <taxon>Neopterygii</taxon>
        <taxon>Teleostei</taxon>
        <taxon>Clupei</taxon>
        <taxon>Clupeiformes</taxon>
        <taxon>Clupeoidei</taxon>
        <taxon>Engraulidae</taxon>
        <taxon>Coilinae</taxon>
        <taxon>Coilia</taxon>
    </lineage>
</organism>
<feature type="region of interest" description="Disordered" evidence="2">
    <location>
        <begin position="133"/>
        <end position="211"/>
    </location>
</feature>
<feature type="compositionally biased region" description="Basic and acidic residues" evidence="2">
    <location>
        <begin position="43"/>
        <end position="60"/>
    </location>
</feature>
<feature type="region of interest" description="Disordered" evidence="2">
    <location>
        <begin position="329"/>
        <end position="443"/>
    </location>
</feature>
<evidence type="ECO:0000313" key="5">
    <source>
        <dbReference type="EMBL" id="KAL2103736.1"/>
    </source>
</evidence>
<comment type="similarity">
    <text evidence="1">Belongs to the FAM110 family.</text>
</comment>
<keyword evidence="6" id="KW-1185">Reference proteome</keyword>
<feature type="region of interest" description="Disordered" evidence="2">
    <location>
        <begin position="478"/>
        <end position="512"/>
    </location>
</feature>
<accession>A0ABD1KX43</accession>
<dbReference type="InterPro" id="IPR025739">
    <property type="entry name" value="FAM110_N"/>
</dbReference>
<gene>
    <name evidence="5" type="ORF">ACEWY4_000604</name>
</gene>